<keyword evidence="2" id="KW-0472">Membrane</keyword>
<dbReference type="GO" id="GO:0019031">
    <property type="term" value="C:viral envelope"/>
    <property type="evidence" value="ECO:0007669"/>
    <property type="project" value="UniProtKB-KW"/>
</dbReference>
<dbReference type="EMBL" id="HM625781">
    <property type="protein sequence ID" value="ADO13835.1"/>
    <property type="molecule type" value="Genomic_DNA"/>
</dbReference>
<evidence type="ECO:0000256" key="2">
    <source>
        <dbReference type="SAM" id="Phobius"/>
    </source>
</evidence>
<dbReference type="KEGG" id="vg:9829364"/>
<organism evidence="3 4">
    <name type="scientific">Saimiriine herpesvirus 1 (strain MV-5-4-PSL)</name>
    <name type="common">SaHV-1</name>
    <name type="synonym">Marmoset herpesvirus</name>
    <dbReference type="NCBI Taxonomy" id="10353"/>
    <lineage>
        <taxon>Viruses</taxon>
        <taxon>Duplodnaviria</taxon>
        <taxon>Heunggongvirae</taxon>
        <taxon>Peploviricota</taxon>
        <taxon>Herviviricetes</taxon>
        <taxon>Herpesvirales</taxon>
        <taxon>Orthoherpesviridae</taxon>
        <taxon>Alphaherpesvirinae</taxon>
        <taxon>Simplexvirus</taxon>
        <taxon>Simplexvirus saimiriinealpha1</taxon>
    </lineage>
</organism>
<keyword evidence="2" id="KW-1133">Transmembrane helix</keyword>
<evidence type="ECO:0000313" key="4">
    <source>
        <dbReference type="Proteomes" id="UP000127069"/>
    </source>
</evidence>
<feature type="transmembrane region" description="Helical" evidence="2">
    <location>
        <begin position="175"/>
        <end position="201"/>
    </location>
</feature>
<sequence>MERARVVVAWGLVVYVLLSVVSRSVASGGSVLMICDSAPTDKADAPLDLANSTTDTLYVDRGACFSAVSWLEVAVSRGARSQKASARPVCRRLPREECASDATETPGAYPRVVRVEPGEALVLIADSARVRVVYTTRVRCDRPGSLEFVSTRGDPSDPPRVELPTPAHAPTKTHAASAVVVGGLCLATVFLLSGLSAFSAARRRRARTLNRRSSEGAIWTL</sequence>
<organismHost>
    <name type="scientific">Callithrix</name>
    <dbReference type="NCBI Taxonomy" id="9481"/>
</organismHost>
<evidence type="ECO:0000313" key="3">
    <source>
        <dbReference type="EMBL" id="ADO13835.1"/>
    </source>
</evidence>
<protein>
    <submittedName>
        <fullName evidence="3">Envelope glycoprotein J</fullName>
    </submittedName>
</protein>
<dbReference type="GeneID" id="9829364"/>
<keyword evidence="4" id="KW-1185">Reference proteome</keyword>
<reference evidence="3 4" key="1">
    <citation type="journal article" date="2011" name="Virology">
        <title>Structure and sequence of the saimiriine herpesvirus 1 genome.</title>
        <authorList>
            <person name="Tyler S."/>
            <person name="Severini A."/>
            <person name="Black D."/>
            <person name="Walker M."/>
            <person name="Eberle R."/>
        </authorList>
    </citation>
    <scope>NUCLEOTIDE SEQUENCE [LARGE SCALE GENOMIC DNA]</scope>
    <source>
        <strain evidence="3">MV 5-4</strain>
    </source>
</reference>
<name>E2IUH7_SHV1</name>
<evidence type="ECO:0000256" key="1">
    <source>
        <dbReference type="SAM" id="MobiDB-lite"/>
    </source>
</evidence>
<accession>E2IUH7</accession>
<keyword evidence="2" id="KW-0812">Transmembrane</keyword>
<feature type="region of interest" description="Disordered" evidence="1">
    <location>
        <begin position="148"/>
        <end position="168"/>
    </location>
</feature>
<proteinExistence type="predicted"/>
<gene>
    <name evidence="3" type="primary">US5</name>
</gene>
<organismHost>
    <name type="scientific">Saimiri</name>
    <name type="common">squirrel monkeys</name>
    <dbReference type="NCBI Taxonomy" id="9520"/>
</organismHost>
<keyword evidence="3" id="KW-0261">Viral envelope protein</keyword>
<dbReference type="Proteomes" id="UP000127069">
    <property type="component" value="Segment"/>
</dbReference>
<keyword evidence="3" id="KW-0946">Virion</keyword>
<dbReference type="RefSeq" id="YP_003933847.1">
    <property type="nucleotide sequence ID" value="NC_014567.1"/>
</dbReference>